<organism evidence="6 7">
    <name type="scientific">Periplaneta americana</name>
    <name type="common">American cockroach</name>
    <name type="synonym">Blatta americana</name>
    <dbReference type="NCBI Taxonomy" id="6978"/>
    <lineage>
        <taxon>Eukaryota</taxon>
        <taxon>Metazoa</taxon>
        <taxon>Ecdysozoa</taxon>
        <taxon>Arthropoda</taxon>
        <taxon>Hexapoda</taxon>
        <taxon>Insecta</taxon>
        <taxon>Pterygota</taxon>
        <taxon>Neoptera</taxon>
        <taxon>Polyneoptera</taxon>
        <taxon>Dictyoptera</taxon>
        <taxon>Blattodea</taxon>
        <taxon>Blattoidea</taxon>
        <taxon>Blattidae</taxon>
        <taxon>Blattinae</taxon>
        <taxon>Periplaneta</taxon>
    </lineage>
</organism>
<evidence type="ECO:0000256" key="2">
    <source>
        <dbReference type="ARBA" id="ARBA00022806"/>
    </source>
</evidence>
<evidence type="ECO:0000256" key="3">
    <source>
        <dbReference type="SAM" id="MobiDB-lite"/>
    </source>
</evidence>
<dbReference type="SMART" id="SM00487">
    <property type="entry name" value="DEXDc"/>
    <property type="match status" value="1"/>
</dbReference>
<keyword evidence="7" id="KW-1185">Reference proteome</keyword>
<dbReference type="Pfam" id="PF00271">
    <property type="entry name" value="Helicase_C"/>
    <property type="match status" value="1"/>
</dbReference>
<protein>
    <submittedName>
        <fullName evidence="6">Uncharacterized protein</fullName>
    </submittedName>
</protein>
<dbReference type="PROSITE" id="PS51192">
    <property type="entry name" value="HELICASE_ATP_BIND_1"/>
    <property type="match status" value="1"/>
</dbReference>
<accession>A0ABQ8T541</accession>
<dbReference type="SUPFAM" id="SSF52540">
    <property type="entry name" value="P-loop containing nucleoside triphosphate hydrolases"/>
    <property type="match status" value="1"/>
</dbReference>
<evidence type="ECO:0000313" key="7">
    <source>
        <dbReference type="Proteomes" id="UP001148838"/>
    </source>
</evidence>
<dbReference type="PROSITE" id="PS51194">
    <property type="entry name" value="HELICASE_CTER"/>
    <property type="match status" value="1"/>
</dbReference>
<evidence type="ECO:0000259" key="5">
    <source>
        <dbReference type="PROSITE" id="PS51194"/>
    </source>
</evidence>
<dbReference type="Gene3D" id="3.30.420.10">
    <property type="entry name" value="Ribonuclease H-like superfamily/Ribonuclease H"/>
    <property type="match status" value="1"/>
</dbReference>
<gene>
    <name evidence="6" type="ORF">ANN_10913</name>
</gene>
<name>A0ABQ8T541_PERAM</name>
<dbReference type="PANTHER" id="PTHR18934">
    <property type="entry name" value="ATP-DEPENDENT RNA HELICASE"/>
    <property type="match status" value="1"/>
</dbReference>
<evidence type="ECO:0000259" key="4">
    <source>
        <dbReference type="PROSITE" id="PS51192"/>
    </source>
</evidence>
<dbReference type="InterPro" id="IPR036397">
    <property type="entry name" value="RNaseH_sf"/>
</dbReference>
<dbReference type="PANTHER" id="PTHR18934:SF221">
    <property type="entry name" value="ATP-DEPENDENT RNA HELICASE DHX34-RELATED"/>
    <property type="match status" value="1"/>
</dbReference>
<feature type="compositionally biased region" description="Basic and acidic residues" evidence="3">
    <location>
        <begin position="85"/>
        <end position="122"/>
    </location>
</feature>
<keyword evidence="2" id="KW-0067">ATP-binding</keyword>
<dbReference type="InterPro" id="IPR001650">
    <property type="entry name" value="Helicase_C-like"/>
</dbReference>
<sequence>MGSCATGQRARMEKSLDGKKHKDKDRTNYSSKFKRRSKSEFSPVLNEATHSRYHRDVSIDHKSRHHSPSSVTQSAVHYARNYNESVEKEKESSQRKRASDYKRRDDSLKRARHEQGGHDEPEFSFKNYRRELSKVFFRDEDLISDSEDFWKFMTKYEIVQKRAAEKKHNFEGVVDRFYHSEVESIIAMLLTDGSALGLPAAYDKTYHVSVCLTSSIDQLASQLPPGSPLTRQQLTEFRDIVLLYLDFKQKEKFTKLRKLRETQQNLPVTQYRDQIVTAVKNERVVIIAGDTGCGKSTQVPQYLLKAGYKKIACTQPRRIACISLSKRVAFETLNEYGSEVGYQIRFERRKTQHTRIVFITEGLLLRQFKVCHGSLYAVMWLVDEPREFNLPTLPQRHITYVPEKLPGKYGVHSEEYLPLRMVSTDSSLSSYDVLVLDEVHERHLHGDFLLGVVKCLLYQRPELKVLLMSATINIELYKNYFGTCYHYPKVEKGDLLIFLSGMTEISIVVDAAKCYAQQTESWVILPLHSTLSLADQDKVFDYPPDGVRKCIVATNIAETSITIDGVRFVVDSGKVKEMSYDPIYKMQKLKEFWVSRASAEQRKGRAADIHSQLCEVYGDDAISDGMVRRWVRKFNEGRVSVHDEQRTGRPSLINDDLMHAVDEKIHEDEDRRFTISSLSMNLPQMSWSVLYKIVTDRLRYRKLCSRWVPKMLTEEHKTKRASSALSFLTRYSERGDELYRDSDETWVSHMTPESKQQSMEWKHTASPRKKKFKQTMSTCKITCTVFWDRKEVLLIEFLPQGEIFNRETY</sequence>
<evidence type="ECO:0000256" key="1">
    <source>
        <dbReference type="ARBA" id="ARBA00022801"/>
    </source>
</evidence>
<dbReference type="Proteomes" id="UP001148838">
    <property type="component" value="Unassembled WGS sequence"/>
</dbReference>
<keyword evidence="2" id="KW-0547">Nucleotide-binding</keyword>
<dbReference type="InterPro" id="IPR014001">
    <property type="entry name" value="Helicase_ATP-bd"/>
</dbReference>
<dbReference type="CDD" id="cd18791">
    <property type="entry name" value="SF2_C_RHA"/>
    <property type="match status" value="1"/>
</dbReference>
<dbReference type="SMART" id="SM00490">
    <property type="entry name" value="HELICc"/>
    <property type="match status" value="1"/>
</dbReference>
<feature type="domain" description="Helicase ATP-binding" evidence="4">
    <location>
        <begin position="276"/>
        <end position="490"/>
    </location>
</feature>
<dbReference type="EMBL" id="JAJSOF020000015">
    <property type="protein sequence ID" value="KAJ4441063.1"/>
    <property type="molecule type" value="Genomic_DNA"/>
</dbReference>
<evidence type="ECO:0000313" key="6">
    <source>
        <dbReference type="EMBL" id="KAJ4441063.1"/>
    </source>
</evidence>
<comment type="caution">
    <text evidence="6">The sequence shown here is derived from an EMBL/GenBank/DDBJ whole genome shotgun (WGS) entry which is preliminary data.</text>
</comment>
<keyword evidence="2" id="KW-0347">Helicase</keyword>
<dbReference type="Pfam" id="PF01359">
    <property type="entry name" value="Transposase_1"/>
    <property type="match status" value="1"/>
</dbReference>
<dbReference type="InterPro" id="IPR001888">
    <property type="entry name" value="Transposase_1"/>
</dbReference>
<dbReference type="InterPro" id="IPR027417">
    <property type="entry name" value="P-loop_NTPase"/>
</dbReference>
<keyword evidence="1" id="KW-0378">Hydrolase</keyword>
<feature type="domain" description="Helicase C-terminal" evidence="5">
    <location>
        <begin position="482"/>
        <end position="686"/>
    </location>
</feature>
<feature type="region of interest" description="Disordered" evidence="3">
    <location>
        <begin position="1"/>
        <end position="122"/>
    </location>
</feature>
<dbReference type="Gene3D" id="3.40.50.300">
    <property type="entry name" value="P-loop containing nucleotide triphosphate hydrolases"/>
    <property type="match status" value="3"/>
</dbReference>
<feature type="compositionally biased region" description="Basic and acidic residues" evidence="3">
    <location>
        <begin position="10"/>
        <end position="27"/>
    </location>
</feature>
<reference evidence="6 7" key="1">
    <citation type="journal article" date="2022" name="Allergy">
        <title>Genome assembly and annotation of Periplaneta americana reveal a comprehensive cockroach allergen profile.</title>
        <authorList>
            <person name="Wang L."/>
            <person name="Xiong Q."/>
            <person name="Saelim N."/>
            <person name="Wang L."/>
            <person name="Nong W."/>
            <person name="Wan A.T."/>
            <person name="Shi M."/>
            <person name="Liu X."/>
            <person name="Cao Q."/>
            <person name="Hui J.H.L."/>
            <person name="Sookrung N."/>
            <person name="Leung T.F."/>
            <person name="Tungtrongchitr A."/>
            <person name="Tsui S.K.W."/>
        </authorList>
    </citation>
    <scope>NUCLEOTIDE SEQUENCE [LARGE SCALE GENOMIC DNA]</scope>
    <source>
        <strain evidence="6">PWHHKU_190912</strain>
    </source>
</reference>
<proteinExistence type="predicted"/>